<dbReference type="EMBL" id="JACOOH010000001">
    <property type="protein sequence ID" value="MBC5619709.1"/>
    <property type="molecule type" value="Genomic_DNA"/>
</dbReference>
<accession>A0ABR7CVN8</accession>
<reference evidence="1 2" key="1">
    <citation type="submission" date="2020-08" db="EMBL/GenBank/DDBJ databases">
        <title>Genome public.</title>
        <authorList>
            <person name="Liu C."/>
            <person name="Sun Q."/>
        </authorList>
    </citation>
    <scope>NUCLEOTIDE SEQUENCE [LARGE SCALE GENOMIC DNA]</scope>
    <source>
        <strain evidence="1 2">NSJ-56</strain>
    </source>
</reference>
<dbReference type="PROSITE" id="PS51257">
    <property type="entry name" value="PROKAR_LIPOPROTEIN"/>
    <property type="match status" value="1"/>
</dbReference>
<sequence length="234" mass="27002">MRKYLIYILFLSFSWSVSGCSEDDIKLYSDKDYILFTKYIQDSTSFSFLAYPNVEQAEYKLEVKLIGLPSDKDREYKISVMKDYTDTPDGTYILPEKFVMEAGQVVDTCVIVFKKTPELSSVARRLTLCLEETEDFALGQADRLVAIINVSNIIFKPDWWNSTVVKTWLGEYSDMKYELFIKINDGKVNVNVNDANEIRTCTLKLKNYLKQMAENDQTVYEKDGTEMKVAYIGG</sequence>
<comment type="caution">
    <text evidence="1">The sequence shown here is derived from an EMBL/GenBank/DDBJ whole genome shotgun (WGS) entry which is preliminary data.</text>
</comment>
<dbReference type="RefSeq" id="WP_099291024.1">
    <property type="nucleotide sequence ID" value="NZ_JACOOH010000001.1"/>
</dbReference>
<gene>
    <name evidence="1" type="ORF">H8S64_01200</name>
</gene>
<dbReference type="Proteomes" id="UP000646484">
    <property type="component" value="Unassembled WGS sequence"/>
</dbReference>
<keyword evidence="2" id="KW-1185">Reference proteome</keyword>
<dbReference type="InterPro" id="IPR032299">
    <property type="entry name" value="DUF4843"/>
</dbReference>
<dbReference type="Pfam" id="PF16132">
    <property type="entry name" value="DUF4843"/>
    <property type="match status" value="1"/>
</dbReference>
<organism evidence="1 2">
    <name type="scientific">Butyricimonas hominis</name>
    <dbReference type="NCBI Taxonomy" id="2763032"/>
    <lineage>
        <taxon>Bacteria</taxon>
        <taxon>Pseudomonadati</taxon>
        <taxon>Bacteroidota</taxon>
        <taxon>Bacteroidia</taxon>
        <taxon>Bacteroidales</taxon>
        <taxon>Odoribacteraceae</taxon>
        <taxon>Butyricimonas</taxon>
    </lineage>
</organism>
<name>A0ABR7CVN8_9BACT</name>
<evidence type="ECO:0000313" key="1">
    <source>
        <dbReference type="EMBL" id="MBC5619709.1"/>
    </source>
</evidence>
<protein>
    <submittedName>
        <fullName evidence="1">DUF4843 domain-containing protein</fullName>
    </submittedName>
</protein>
<proteinExistence type="predicted"/>
<evidence type="ECO:0000313" key="2">
    <source>
        <dbReference type="Proteomes" id="UP000646484"/>
    </source>
</evidence>